<accession>A0ABX2WDD1</accession>
<dbReference type="Pfam" id="PF13091">
    <property type="entry name" value="PLDc_2"/>
    <property type="match status" value="1"/>
</dbReference>
<organism evidence="2 3">
    <name type="scientific">Buttiauxella ferragutiae ATCC 51602</name>
    <dbReference type="NCBI Taxonomy" id="1354252"/>
    <lineage>
        <taxon>Bacteria</taxon>
        <taxon>Pseudomonadati</taxon>
        <taxon>Pseudomonadota</taxon>
        <taxon>Gammaproteobacteria</taxon>
        <taxon>Enterobacterales</taxon>
        <taxon>Enterobacteriaceae</taxon>
        <taxon>Buttiauxella</taxon>
    </lineage>
</organism>
<dbReference type="Proteomes" id="UP000078407">
    <property type="component" value="Unassembled WGS sequence"/>
</dbReference>
<evidence type="ECO:0000313" key="3">
    <source>
        <dbReference type="Proteomes" id="UP000078407"/>
    </source>
</evidence>
<dbReference type="SUPFAM" id="SSF56024">
    <property type="entry name" value="Phospholipase D/nuclease"/>
    <property type="match status" value="1"/>
</dbReference>
<dbReference type="RefSeq" id="WP_064540889.1">
    <property type="nucleotide sequence ID" value="NZ_LXEQ01000006.1"/>
</dbReference>
<evidence type="ECO:0000313" key="2">
    <source>
        <dbReference type="EMBL" id="OAT32533.1"/>
    </source>
</evidence>
<dbReference type="EMBL" id="LXEQ01000006">
    <property type="protein sequence ID" value="OAT32533.1"/>
    <property type="molecule type" value="Genomic_DNA"/>
</dbReference>
<gene>
    <name evidence="2" type="ORF">M976_00515</name>
</gene>
<proteinExistence type="predicted"/>
<dbReference type="InterPro" id="IPR025202">
    <property type="entry name" value="PLD-like_dom"/>
</dbReference>
<comment type="caution">
    <text evidence="2">The sequence shown here is derived from an EMBL/GenBank/DDBJ whole genome shotgun (WGS) entry which is preliminary data.</text>
</comment>
<keyword evidence="3" id="KW-1185">Reference proteome</keyword>
<feature type="domain" description="Phospholipase D-like" evidence="1">
    <location>
        <begin position="305"/>
        <end position="413"/>
    </location>
</feature>
<protein>
    <recommendedName>
        <fullName evidence="1">Phospholipase D-like domain-containing protein</fullName>
    </recommendedName>
</protein>
<dbReference type="Gene3D" id="3.30.870.10">
    <property type="entry name" value="Endonuclease Chain A"/>
    <property type="match status" value="1"/>
</dbReference>
<reference evidence="2 3" key="1">
    <citation type="submission" date="2016-04" db="EMBL/GenBank/DDBJ databases">
        <title>ATOL: Assembling a taxonomically balanced genome-scale reconstruction of the evolutionary history of the Enterobacteriaceae.</title>
        <authorList>
            <person name="Plunkett G.III."/>
            <person name="Neeno-Eckwall E.C."/>
            <person name="Glasner J.D."/>
            <person name="Perna N.T."/>
        </authorList>
    </citation>
    <scope>NUCLEOTIDE SEQUENCE [LARGE SCALE GENOMIC DNA]</scope>
    <source>
        <strain evidence="2 3">ATCC 51602</strain>
    </source>
</reference>
<sequence>MNLENILNDASKARSGYEISYFKEAGIPVYVLTIKILVLDKKTIGPIDEAILRAIKAGLSSPEDIYAFLGLPSSVIKSVFANLNKDELINYSRSISDKVARITLTTKGHTVLQECLVVRPVERVVKVCMDALTKRLMLINPDFLYKPSEMREFGFQEIPNCSTKRPEIEDIPLDEFDRLISRNRTTEDDNQELLAIKVIERREIRYLPYVAIFYRNSSKRSEIDVSFWNEEGASIQHESIFRELGGPALIGAEFLSGSSPVYPMDLSCIDSASSENDCLEDVLDSKSSDADTIQSVLCHEHPGLLKRALQTSNDRLLIISPWIRHQVVDSEFIRLLEEALRRGVDVYIGYGIDENGRGGNKKDQKLPITNQAKSELDRLDRKYNNFNFVYVGNTHRKSLVCDDVFAVTTSFNWLSFRGDKGKPRDERGQLVNKKRYVDRQFEDDISLLKNGYKGGVTQ</sequence>
<name>A0ABX2WDD1_9ENTR</name>
<evidence type="ECO:0000259" key="1">
    <source>
        <dbReference type="Pfam" id="PF13091"/>
    </source>
</evidence>